<sequence length="177" mass="20052">MPSTLTVESVVHHAPPPIPFHPPTHIKVLHPSPKTTNVTVSGPPPVPDSGISSTCIYPAIRSAPYHATPRSRRHHRGPTTSGRDRYVPLLPRQPSTPRKSERDPAPVRETYYEFPGFRRNWYHRSPKWVQLVVDWWVGGPRGVRRRPVRKVVMSTGRMPCRLVSAVAACEVVPLFKW</sequence>
<reference evidence="2 3" key="1">
    <citation type="journal article" date="2018" name="Nat. Ecol. Evol.">
        <title>Pezizomycetes genomes reveal the molecular basis of ectomycorrhizal truffle lifestyle.</title>
        <authorList>
            <person name="Murat C."/>
            <person name="Payen T."/>
            <person name="Noel B."/>
            <person name="Kuo A."/>
            <person name="Morin E."/>
            <person name="Chen J."/>
            <person name="Kohler A."/>
            <person name="Krizsan K."/>
            <person name="Balestrini R."/>
            <person name="Da Silva C."/>
            <person name="Montanini B."/>
            <person name="Hainaut M."/>
            <person name="Levati E."/>
            <person name="Barry K.W."/>
            <person name="Belfiori B."/>
            <person name="Cichocki N."/>
            <person name="Clum A."/>
            <person name="Dockter R.B."/>
            <person name="Fauchery L."/>
            <person name="Guy J."/>
            <person name="Iotti M."/>
            <person name="Le Tacon F."/>
            <person name="Lindquist E.A."/>
            <person name="Lipzen A."/>
            <person name="Malagnac F."/>
            <person name="Mello A."/>
            <person name="Molinier V."/>
            <person name="Miyauchi S."/>
            <person name="Poulain J."/>
            <person name="Riccioni C."/>
            <person name="Rubini A."/>
            <person name="Sitrit Y."/>
            <person name="Splivallo R."/>
            <person name="Traeger S."/>
            <person name="Wang M."/>
            <person name="Zifcakova L."/>
            <person name="Wipf D."/>
            <person name="Zambonelli A."/>
            <person name="Paolocci F."/>
            <person name="Nowrousian M."/>
            <person name="Ottonello S."/>
            <person name="Baldrian P."/>
            <person name="Spatafora J.W."/>
            <person name="Henrissat B."/>
            <person name="Nagy L.G."/>
            <person name="Aury J.M."/>
            <person name="Wincker P."/>
            <person name="Grigoriev I.V."/>
            <person name="Bonfante P."/>
            <person name="Martin F.M."/>
        </authorList>
    </citation>
    <scope>NUCLEOTIDE SEQUENCE [LARGE SCALE GENOMIC DNA]</scope>
    <source>
        <strain evidence="2 3">RN42</strain>
    </source>
</reference>
<proteinExistence type="predicted"/>
<dbReference type="Proteomes" id="UP000275078">
    <property type="component" value="Unassembled WGS sequence"/>
</dbReference>
<keyword evidence="3" id="KW-1185">Reference proteome</keyword>
<evidence type="ECO:0000313" key="3">
    <source>
        <dbReference type="Proteomes" id="UP000275078"/>
    </source>
</evidence>
<name>A0A3N4IST2_ASCIM</name>
<dbReference type="AlphaFoldDB" id="A0A3N4IST2"/>
<evidence type="ECO:0000256" key="1">
    <source>
        <dbReference type="SAM" id="MobiDB-lite"/>
    </source>
</evidence>
<dbReference type="EMBL" id="ML119647">
    <property type="protein sequence ID" value="RPA87250.1"/>
    <property type="molecule type" value="Genomic_DNA"/>
</dbReference>
<organism evidence="2 3">
    <name type="scientific">Ascobolus immersus RN42</name>
    <dbReference type="NCBI Taxonomy" id="1160509"/>
    <lineage>
        <taxon>Eukaryota</taxon>
        <taxon>Fungi</taxon>
        <taxon>Dikarya</taxon>
        <taxon>Ascomycota</taxon>
        <taxon>Pezizomycotina</taxon>
        <taxon>Pezizomycetes</taxon>
        <taxon>Pezizales</taxon>
        <taxon>Ascobolaceae</taxon>
        <taxon>Ascobolus</taxon>
    </lineage>
</organism>
<evidence type="ECO:0000313" key="2">
    <source>
        <dbReference type="EMBL" id="RPA87250.1"/>
    </source>
</evidence>
<feature type="region of interest" description="Disordered" evidence="1">
    <location>
        <begin position="66"/>
        <end position="104"/>
    </location>
</feature>
<protein>
    <submittedName>
        <fullName evidence="2">Uncharacterized protein</fullName>
    </submittedName>
</protein>
<accession>A0A3N4IST2</accession>
<gene>
    <name evidence="2" type="ORF">BJ508DRAFT_97629</name>
</gene>